<gene>
    <name evidence="3" type="primary">106051121</name>
</gene>
<evidence type="ECO:0000259" key="2">
    <source>
        <dbReference type="Pfam" id="PF04991"/>
    </source>
</evidence>
<dbReference type="VEuPathDB" id="VectorBase:BGLB033693"/>
<dbReference type="Pfam" id="PF04991">
    <property type="entry name" value="LicD"/>
    <property type="match status" value="1"/>
</dbReference>
<dbReference type="Proteomes" id="UP000076420">
    <property type="component" value="Unassembled WGS sequence"/>
</dbReference>
<dbReference type="GO" id="GO:0009100">
    <property type="term" value="P:glycoprotein metabolic process"/>
    <property type="evidence" value="ECO:0007669"/>
    <property type="project" value="UniProtKB-ARBA"/>
</dbReference>
<dbReference type="AlphaFoldDB" id="A0A2C9LQE3"/>
<accession>A0A2C9LQE3</accession>
<sequence>MSTKFLKHTLGICKKIKQHQKSHLIIKALATIVACLIFLMFIPAFRNLILIAVWPKIWRQVGTIDILMMEFTTQSPENVVGQNCTSTVKPTLDLTRRLHSIHKHENVSEERLRSPAHRHFLPAMSFTEKQTILQIYVVLADSLRRSGVEFFLESGSLLGAHRHHGFIPWDNDIDIEIHVTDWMSARDALSCIEGYELIVDPIMHWRFNERKSRYPFVDIFFYTGNDKYIWAITWYARRSLVALKSEVFPLTTGIFEGIEVPVPKDTEIILRKLFDYDYCFSRSPKTGKYRSGTTVHCSSLLYIYSMFHINTEA</sequence>
<feature type="transmembrane region" description="Helical" evidence="1">
    <location>
        <begin position="24"/>
        <end position="45"/>
    </location>
</feature>
<dbReference type="InterPro" id="IPR052942">
    <property type="entry name" value="LPS_cholinephosphotransferase"/>
</dbReference>
<keyword evidence="1" id="KW-1133">Transmembrane helix</keyword>
<proteinExistence type="predicted"/>
<keyword evidence="1" id="KW-0472">Membrane</keyword>
<evidence type="ECO:0000256" key="1">
    <source>
        <dbReference type="SAM" id="Phobius"/>
    </source>
</evidence>
<dbReference type="PANTHER" id="PTHR43404">
    <property type="entry name" value="LIPOPOLYSACCHARIDE CHOLINEPHOSPHOTRANSFERASE LICD"/>
    <property type="match status" value="1"/>
</dbReference>
<feature type="domain" description="LicD/FKTN/FKRP nucleotidyltransferase" evidence="2">
    <location>
        <begin position="145"/>
        <end position="181"/>
    </location>
</feature>
<organism evidence="3 4">
    <name type="scientific">Biomphalaria glabrata</name>
    <name type="common">Bloodfluke planorb</name>
    <name type="synonym">Freshwater snail</name>
    <dbReference type="NCBI Taxonomy" id="6526"/>
    <lineage>
        <taxon>Eukaryota</taxon>
        <taxon>Metazoa</taxon>
        <taxon>Spiralia</taxon>
        <taxon>Lophotrochozoa</taxon>
        <taxon>Mollusca</taxon>
        <taxon>Gastropoda</taxon>
        <taxon>Heterobranchia</taxon>
        <taxon>Euthyneura</taxon>
        <taxon>Panpulmonata</taxon>
        <taxon>Hygrophila</taxon>
        <taxon>Lymnaeoidea</taxon>
        <taxon>Planorbidae</taxon>
        <taxon>Biomphalaria</taxon>
    </lineage>
</organism>
<keyword evidence="1" id="KW-0812">Transmembrane</keyword>
<reference evidence="3" key="1">
    <citation type="submission" date="2020-05" db="UniProtKB">
        <authorList>
            <consortium name="EnsemblMetazoa"/>
        </authorList>
    </citation>
    <scope>IDENTIFICATION</scope>
    <source>
        <strain evidence="3">BB02</strain>
    </source>
</reference>
<dbReference type="VEuPathDB" id="VectorBase:BGLAX_027320"/>
<dbReference type="PANTHER" id="PTHR43404:SF1">
    <property type="entry name" value="MNN4P"/>
    <property type="match status" value="1"/>
</dbReference>
<evidence type="ECO:0000313" key="3">
    <source>
        <dbReference type="EnsemblMetazoa" id="BGLB033693-PA"/>
    </source>
</evidence>
<dbReference type="EnsemblMetazoa" id="BGLB033693-RA">
    <property type="protein sequence ID" value="BGLB033693-PA"/>
    <property type="gene ID" value="BGLB033693"/>
</dbReference>
<evidence type="ECO:0000313" key="4">
    <source>
        <dbReference type="Proteomes" id="UP000076420"/>
    </source>
</evidence>
<dbReference type="InterPro" id="IPR007074">
    <property type="entry name" value="LicD/FKTN/FKRP_NTP_transf"/>
</dbReference>
<protein>
    <recommendedName>
        <fullName evidence="2">LicD/FKTN/FKRP nucleotidyltransferase domain-containing protein</fullName>
    </recommendedName>
</protein>
<name>A0A2C9LQE3_BIOGL</name>
<dbReference type="KEGG" id="bgt:106051121"/>